<protein>
    <submittedName>
        <fullName evidence="3">Uncharacterized protein</fullName>
    </submittedName>
</protein>
<keyword evidence="2" id="KW-0732">Signal</keyword>
<feature type="compositionally biased region" description="Basic residues" evidence="1">
    <location>
        <begin position="120"/>
        <end position="130"/>
    </location>
</feature>
<proteinExistence type="predicted"/>
<evidence type="ECO:0000256" key="2">
    <source>
        <dbReference type="SAM" id="SignalP"/>
    </source>
</evidence>
<keyword evidence="4" id="KW-1185">Reference proteome</keyword>
<dbReference type="Proteomes" id="UP000775872">
    <property type="component" value="Unassembled WGS sequence"/>
</dbReference>
<dbReference type="OrthoDB" id="5151587at2759"/>
<sequence length="143" mass="15692">MVNFKQLLVATGLLFLNFLGQALATKTGHSRSGVGYRARRDIDPAALPADLEARDPCFSLVGLAANAGRRAVSQVVKPKTGQKKKNKKKEKKQSGKPRAKLSRRQVVRKRPVKGYGPPRKPARPKGKGKTTARMLVDCTREFA</sequence>
<evidence type="ECO:0000313" key="3">
    <source>
        <dbReference type="EMBL" id="CAH0057080.1"/>
    </source>
</evidence>
<comment type="caution">
    <text evidence="3">The sequence shown here is derived from an EMBL/GenBank/DDBJ whole genome shotgun (WGS) entry which is preliminary data.</text>
</comment>
<gene>
    <name evidence="3" type="ORF">CSOL1703_00006851</name>
</gene>
<name>A0A9N9ZKY7_9HYPO</name>
<dbReference type="EMBL" id="CABFOC020000074">
    <property type="protein sequence ID" value="CAH0057080.1"/>
    <property type="molecule type" value="Genomic_DNA"/>
</dbReference>
<accession>A0A9N9ZKY7</accession>
<feature type="chain" id="PRO_5040275093" evidence="2">
    <location>
        <begin position="25"/>
        <end position="143"/>
    </location>
</feature>
<reference evidence="3" key="1">
    <citation type="submission" date="2021-10" db="EMBL/GenBank/DDBJ databases">
        <authorList>
            <person name="Piombo E."/>
        </authorList>
    </citation>
    <scope>NUCLEOTIDE SEQUENCE</scope>
</reference>
<feature type="signal peptide" evidence="2">
    <location>
        <begin position="1"/>
        <end position="24"/>
    </location>
</feature>
<evidence type="ECO:0000256" key="1">
    <source>
        <dbReference type="SAM" id="MobiDB-lite"/>
    </source>
</evidence>
<organism evidence="3 4">
    <name type="scientific">Clonostachys solani</name>
    <dbReference type="NCBI Taxonomy" id="160281"/>
    <lineage>
        <taxon>Eukaryota</taxon>
        <taxon>Fungi</taxon>
        <taxon>Dikarya</taxon>
        <taxon>Ascomycota</taxon>
        <taxon>Pezizomycotina</taxon>
        <taxon>Sordariomycetes</taxon>
        <taxon>Hypocreomycetidae</taxon>
        <taxon>Hypocreales</taxon>
        <taxon>Bionectriaceae</taxon>
        <taxon>Clonostachys</taxon>
    </lineage>
</organism>
<evidence type="ECO:0000313" key="4">
    <source>
        <dbReference type="Proteomes" id="UP000775872"/>
    </source>
</evidence>
<dbReference type="AlphaFoldDB" id="A0A9N9ZKY7"/>
<feature type="compositionally biased region" description="Basic residues" evidence="1">
    <location>
        <begin position="80"/>
        <end position="112"/>
    </location>
</feature>
<feature type="region of interest" description="Disordered" evidence="1">
    <location>
        <begin position="71"/>
        <end position="133"/>
    </location>
</feature>